<keyword evidence="3" id="KW-1185">Reference proteome</keyword>
<accession>A0ABN8Y164</accession>
<feature type="compositionally biased region" description="Basic and acidic residues" evidence="1">
    <location>
        <begin position="78"/>
        <end position="112"/>
    </location>
</feature>
<feature type="region of interest" description="Disordered" evidence="1">
    <location>
        <begin position="72"/>
        <end position="112"/>
    </location>
</feature>
<sequence length="112" mass="12244">MDGVPCTFTLSPSPSVVLVWNSGSKVEPLGPADQETISQGKPSVPRTQASLNQPLPQSSPVLCWPRILAALGDTSSQHPDRHSYRRVSEGKEGFQENPETRRNHLEDRNNAA</sequence>
<organism evidence="2 3">
    <name type="scientific">Rangifer tarandus platyrhynchus</name>
    <name type="common">Svalbard reindeer</name>
    <dbReference type="NCBI Taxonomy" id="3082113"/>
    <lineage>
        <taxon>Eukaryota</taxon>
        <taxon>Metazoa</taxon>
        <taxon>Chordata</taxon>
        <taxon>Craniata</taxon>
        <taxon>Vertebrata</taxon>
        <taxon>Euteleostomi</taxon>
        <taxon>Mammalia</taxon>
        <taxon>Eutheria</taxon>
        <taxon>Laurasiatheria</taxon>
        <taxon>Artiodactyla</taxon>
        <taxon>Ruminantia</taxon>
        <taxon>Pecora</taxon>
        <taxon>Cervidae</taxon>
        <taxon>Odocoileinae</taxon>
        <taxon>Rangifer</taxon>
    </lineage>
</organism>
<feature type="compositionally biased region" description="Polar residues" evidence="1">
    <location>
        <begin position="35"/>
        <end position="59"/>
    </location>
</feature>
<evidence type="ECO:0000313" key="3">
    <source>
        <dbReference type="Proteomes" id="UP001176941"/>
    </source>
</evidence>
<dbReference type="Proteomes" id="UP001176941">
    <property type="component" value="Chromosome 11"/>
</dbReference>
<dbReference type="EMBL" id="OX459947">
    <property type="protein sequence ID" value="CAI9154161.1"/>
    <property type="molecule type" value="Genomic_DNA"/>
</dbReference>
<name>A0ABN8Y164_RANTA</name>
<gene>
    <name evidence="2" type="ORF">MRATA1EN1_LOCUS3123</name>
</gene>
<evidence type="ECO:0000256" key="1">
    <source>
        <dbReference type="SAM" id="MobiDB-lite"/>
    </source>
</evidence>
<proteinExistence type="predicted"/>
<reference evidence="2" key="1">
    <citation type="submission" date="2023-04" db="EMBL/GenBank/DDBJ databases">
        <authorList>
            <consortium name="ELIXIR-Norway"/>
        </authorList>
    </citation>
    <scope>NUCLEOTIDE SEQUENCE [LARGE SCALE GENOMIC DNA]</scope>
</reference>
<evidence type="ECO:0000313" key="2">
    <source>
        <dbReference type="EMBL" id="CAI9154161.1"/>
    </source>
</evidence>
<protein>
    <submittedName>
        <fullName evidence="2">Uncharacterized protein</fullName>
    </submittedName>
</protein>
<feature type="region of interest" description="Disordered" evidence="1">
    <location>
        <begin position="27"/>
        <end position="59"/>
    </location>
</feature>